<accession>A0A553XWS2</accession>
<keyword evidence="2" id="KW-0472">Membrane</keyword>
<feature type="compositionally biased region" description="Polar residues" evidence="1">
    <location>
        <begin position="327"/>
        <end position="343"/>
    </location>
</feature>
<keyword evidence="2" id="KW-1133">Transmembrane helix</keyword>
<evidence type="ECO:0000313" key="4">
    <source>
        <dbReference type="Proteomes" id="UP000320888"/>
    </source>
</evidence>
<evidence type="ECO:0000256" key="2">
    <source>
        <dbReference type="SAM" id="Phobius"/>
    </source>
</evidence>
<keyword evidence="4" id="KW-1185">Reference proteome</keyword>
<evidence type="ECO:0000313" key="3">
    <source>
        <dbReference type="EMBL" id="TSB21408.1"/>
    </source>
</evidence>
<feature type="transmembrane region" description="Helical" evidence="2">
    <location>
        <begin position="134"/>
        <end position="158"/>
    </location>
</feature>
<feature type="transmembrane region" description="Helical" evidence="2">
    <location>
        <begin position="101"/>
        <end position="128"/>
    </location>
</feature>
<sequence>MYEPDPTIADEIYTLGNAWIDFGDQMWEKLSAMDASVQGVQWSGDAREIAVVWAWGPLRYKFTAAANHAWDVGNAINAYGDFIKDVQAKELHAAKMEAIKIMIIGLLSIIAVVALAVLLPLGTILAALTSVLEAMGVVMEGIALAATYAGAVAIDVILNIVVQIGADMGAEAFASAVTHTDMPDFGSKEWWKHEAINIGLAGAASLLAPGLKGIGALRRGLGDLARGPKLAPPKFDPHVEAPPMGGGKGAAGFDLPKGSFSPPPGLGNLDGQLVNKLPHGPGGGLPSRGNILPPKTDTVHPGGGLPQTKIPGNIDPHPSIAPPRGTKGNTTPHDGIPSTNSGRPQGELSHQPKADLGGATTSHPNPSTVEAPGAAGAPGKGAQHAGHEGLQKVPGTKASLEPT</sequence>
<proteinExistence type="predicted"/>
<dbReference type="AlphaFoldDB" id="A0A553XWS2"/>
<organism evidence="3 4">
    <name type="scientific">Streptomyces benahoarensis</name>
    <dbReference type="NCBI Taxonomy" id="2595054"/>
    <lineage>
        <taxon>Bacteria</taxon>
        <taxon>Bacillati</taxon>
        <taxon>Actinomycetota</taxon>
        <taxon>Actinomycetes</taxon>
        <taxon>Kitasatosporales</taxon>
        <taxon>Streptomycetaceae</taxon>
        <taxon>Streptomyces</taxon>
    </lineage>
</organism>
<feature type="compositionally biased region" description="Low complexity" evidence="1">
    <location>
        <begin position="371"/>
        <end position="384"/>
    </location>
</feature>
<feature type="non-terminal residue" evidence="3">
    <location>
        <position position="403"/>
    </location>
</feature>
<name>A0A553XWS2_9ACTN</name>
<comment type="caution">
    <text evidence="3">The sequence shown here is derived from an EMBL/GenBank/DDBJ whole genome shotgun (WGS) entry which is preliminary data.</text>
</comment>
<protein>
    <submittedName>
        <fullName evidence="3">Uncharacterized protein</fullName>
    </submittedName>
</protein>
<feature type="compositionally biased region" description="Polar residues" evidence="1">
    <location>
        <begin position="359"/>
        <end position="368"/>
    </location>
</feature>
<reference evidence="3 4" key="1">
    <citation type="submission" date="2019-07" db="EMBL/GenBank/DDBJ databases">
        <title>Draft genome for Streptomyces benahoarensis MZ03-48.</title>
        <authorList>
            <person name="Gonzalez-Pimentel J.L."/>
        </authorList>
    </citation>
    <scope>NUCLEOTIDE SEQUENCE [LARGE SCALE GENOMIC DNA]</scope>
    <source>
        <strain evidence="3 4">MZ03-48</strain>
    </source>
</reference>
<feature type="region of interest" description="Disordered" evidence="1">
    <location>
        <begin position="228"/>
        <end position="403"/>
    </location>
</feature>
<evidence type="ECO:0000256" key="1">
    <source>
        <dbReference type="SAM" id="MobiDB-lite"/>
    </source>
</evidence>
<dbReference type="Proteomes" id="UP000320888">
    <property type="component" value="Unassembled WGS sequence"/>
</dbReference>
<dbReference type="EMBL" id="VKLS01000664">
    <property type="protein sequence ID" value="TSB21408.1"/>
    <property type="molecule type" value="Genomic_DNA"/>
</dbReference>
<gene>
    <name evidence="3" type="ORF">FNZ23_28345</name>
</gene>
<keyword evidence="2" id="KW-0812">Transmembrane</keyword>